<accession>A0A0M2SN38</accession>
<evidence type="ECO:0000256" key="6">
    <source>
        <dbReference type="ARBA" id="ARBA00023098"/>
    </source>
</evidence>
<dbReference type="NCBIfam" id="NF006829">
    <property type="entry name" value="PRK09352.1"/>
    <property type="match status" value="1"/>
</dbReference>
<dbReference type="EC" id="2.3.1.180" evidence="15"/>
<dbReference type="EMBL" id="LAYZ01000024">
    <property type="protein sequence ID" value="KKK34035.1"/>
    <property type="molecule type" value="Genomic_DNA"/>
</dbReference>
<evidence type="ECO:0000256" key="10">
    <source>
        <dbReference type="ARBA" id="ARBA00051096"/>
    </source>
</evidence>
<dbReference type="NCBIfam" id="TIGR00747">
    <property type="entry name" value="fabH"/>
    <property type="match status" value="1"/>
</dbReference>
<keyword evidence="19" id="KW-1185">Reference proteome</keyword>
<dbReference type="OrthoDB" id="9815506at2"/>
<sequence>MNNVGVLGLGTYVPEKVFTNEDFEKILDTSDEWITEMTGIKERRFAEDDMDTSDLAYEAAKEAIDNSGVAKEDIDLVIVATSTGDMQFPTVATILQERLGLRNVPSMDQLAACTGFIYGVVTGAQFIQTGTYRHVLVVGADKLTKITDFSDRSTAVLFGDGAGAVVLGEVEEEYGIKSFDLGSNGQGGPYLYGDESDGGNIRMNGREVFKFAVRQMGESSIIVTEKAGLSTDDIDRLVPHQANIRIMNAARERMDLPPEKMSSTVDKYGNTSAASIPLSIHHDVKNGRIKSGDNLILVGFGGGLTWGSICLTWGSNKEETHG</sequence>
<dbReference type="PANTHER" id="PTHR43091:SF1">
    <property type="entry name" value="BETA-KETOACYL-[ACYL-CARRIER-PROTEIN] SYNTHASE III, CHLOROPLASTIC"/>
    <property type="match status" value="1"/>
</dbReference>
<dbReference type="RefSeq" id="WP_046517001.1">
    <property type="nucleotide sequence ID" value="NZ_LAYZ01000024.1"/>
</dbReference>
<evidence type="ECO:0000256" key="7">
    <source>
        <dbReference type="ARBA" id="ARBA00023160"/>
    </source>
</evidence>
<comment type="pathway">
    <text evidence="1 15">Lipid metabolism; fatty acid biosynthesis.</text>
</comment>
<dbReference type="HAMAP" id="MF_01815">
    <property type="entry name" value="FabH"/>
    <property type="match status" value="1"/>
</dbReference>
<evidence type="ECO:0000256" key="3">
    <source>
        <dbReference type="ARBA" id="ARBA00022516"/>
    </source>
</evidence>
<dbReference type="SUPFAM" id="SSF53901">
    <property type="entry name" value="Thiolase-like"/>
    <property type="match status" value="1"/>
</dbReference>
<keyword evidence="7 15" id="KW-0275">Fatty acid biosynthesis</keyword>
<dbReference type="InterPro" id="IPR016039">
    <property type="entry name" value="Thiolase-like"/>
</dbReference>
<evidence type="ECO:0000256" key="9">
    <source>
        <dbReference type="ARBA" id="ARBA00023315"/>
    </source>
</evidence>
<evidence type="ECO:0000256" key="4">
    <source>
        <dbReference type="ARBA" id="ARBA00022679"/>
    </source>
</evidence>
<evidence type="ECO:0000259" key="17">
    <source>
        <dbReference type="Pfam" id="PF08545"/>
    </source>
</evidence>
<feature type="active site" evidence="15">
    <location>
        <position position="270"/>
    </location>
</feature>
<evidence type="ECO:0000313" key="18">
    <source>
        <dbReference type="EMBL" id="KKK34035.1"/>
    </source>
</evidence>
<dbReference type="GO" id="GO:0004315">
    <property type="term" value="F:3-oxoacyl-[acyl-carrier-protein] synthase activity"/>
    <property type="evidence" value="ECO:0007669"/>
    <property type="project" value="InterPro"/>
</dbReference>
<feature type="region of interest" description="ACP-binding" evidence="15">
    <location>
        <begin position="241"/>
        <end position="245"/>
    </location>
</feature>
<dbReference type="GO" id="GO:0005737">
    <property type="term" value="C:cytoplasm"/>
    <property type="evidence" value="ECO:0007669"/>
    <property type="project" value="UniProtKB-SubCell"/>
</dbReference>
<dbReference type="GO" id="GO:0006633">
    <property type="term" value="P:fatty acid biosynthetic process"/>
    <property type="evidence" value="ECO:0007669"/>
    <property type="project" value="UniProtKB-UniRule"/>
</dbReference>
<dbReference type="InterPro" id="IPR013747">
    <property type="entry name" value="ACP_syn_III_C"/>
</dbReference>
<comment type="domain">
    <text evidence="15">The last Arg residue of the ACP-binding site is essential for the weak association between ACP/AcpP and FabH.</text>
</comment>
<keyword evidence="5 15" id="KW-0276">Fatty acid metabolism</keyword>
<dbReference type="FunFam" id="3.40.47.10:FF:000004">
    <property type="entry name" value="3-oxoacyl-[acyl-carrier-protein] synthase 3"/>
    <property type="match status" value="1"/>
</dbReference>
<feature type="active site" evidence="15">
    <location>
        <position position="113"/>
    </location>
</feature>
<keyword evidence="4 15" id="KW-0808">Transferase</keyword>
<comment type="catalytic activity">
    <reaction evidence="12">
        <text>2-methylpropanoyl-CoA + malonyl-[ACP] + H(+) = 4-methyl-3-oxopentanoyl-[ACP] + CO2 + CoA</text>
        <dbReference type="Rhea" id="RHEA:42268"/>
        <dbReference type="Rhea" id="RHEA-COMP:9623"/>
        <dbReference type="Rhea" id="RHEA-COMP:9940"/>
        <dbReference type="ChEBI" id="CHEBI:15378"/>
        <dbReference type="ChEBI" id="CHEBI:16526"/>
        <dbReference type="ChEBI" id="CHEBI:57287"/>
        <dbReference type="ChEBI" id="CHEBI:57338"/>
        <dbReference type="ChEBI" id="CHEBI:78449"/>
        <dbReference type="ChEBI" id="CHEBI:78820"/>
        <dbReference type="EC" id="2.3.1.300"/>
    </reaction>
    <physiologicalReaction direction="left-to-right" evidence="12">
        <dbReference type="Rhea" id="RHEA:42269"/>
    </physiologicalReaction>
</comment>
<keyword evidence="8 15" id="KW-0511">Multifunctional enzyme</keyword>
<dbReference type="Gene3D" id="3.40.47.10">
    <property type="match status" value="1"/>
</dbReference>
<evidence type="ECO:0000256" key="14">
    <source>
        <dbReference type="ARBA" id="ARBA00055526"/>
    </source>
</evidence>
<evidence type="ECO:0000256" key="15">
    <source>
        <dbReference type="HAMAP-Rule" id="MF_01815"/>
    </source>
</evidence>
<evidence type="ECO:0000256" key="5">
    <source>
        <dbReference type="ARBA" id="ARBA00022832"/>
    </source>
</evidence>
<dbReference type="InterPro" id="IPR013751">
    <property type="entry name" value="ACP_syn_III_N"/>
</dbReference>
<comment type="function">
    <text evidence="15">Catalyzes the condensation reaction of fatty acid synthesis by the addition to an acyl acceptor of two carbons from malonyl-ACP. Catalyzes the first condensation reaction which initiates fatty acid synthesis and may therefore play a role in governing the total rate of fatty acid production. Possesses both acetoacetyl-ACP synthase and acetyl transacylase activities. Its substrate specificity determines the biosynthesis of branched-chain and/or straight-chain of fatty acids.</text>
</comment>
<evidence type="ECO:0000259" key="16">
    <source>
        <dbReference type="Pfam" id="PF08541"/>
    </source>
</evidence>
<evidence type="ECO:0000256" key="13">
    <source>
        <dbReference type="ARBA" id="ARBA00052985"/>
    </source>
</evidence>
<dbReference type="Pfam" id="PF08541">
    <property type="entry name" value="ACP_syn_III_C"/>
    <property type="match status" value="1"/>
</dbReference>
<evidence type="ECO:0000313" key="19">
    <source>
        <dbReference type="Proteomes" id="UP000034287"/>
    </source>
</evidence>
<evidence type="ECO:0000256" key="2">
    <source>
        <dbReference type="ARBA" id="ARBA00008642"/>
    </source>
</evidence>
<comment type="catalytic activity">
    <reaction evidence="10">
        <text>malonyl-[ACP] + acetyl-CoA + H(+) = 3-oxobutanoyl-[ACP] + CO2 + CoA</text>
        <dbReference type="Rhea" id="RHEA:12080"/>
        <dbReference type="Rhea" id="RHEA-COMP:9623"/>
        <dbReference type="Rhea" id="RHEA-COMP:9625"/>
        <dbReference type="ChEBI" id="CHEBI:15378"/>
        <dbReference type="ChEBI" id="CHEBI:16526"/>
        <dbReference type="ChEBI" id="CHEBI:57287"/>
        <dbReference type="ChEBI" id="CHEBI:57288"/>
        <dbReference type="ChEBI" id="CHEBI:78449"/>
        <dbReference type="ChEBI" id="CHEBI:78450"/>
        <dbReference type="EC" id="2.3.1.180"/>
    </reaction>
    <physiologicalReaction direction="left-to-right" evidence="10">
        <dbReference type="Rhea" id="RHEA:12081"/>
    </physiologicalReaction>
</comment>
<organism evidence="18 19">
    <name type="scientific">Salinicoccus sediminis</name>
    <dbReference type="NCBI Taxonomy" id="1432562"/>
    <lineage>
        <taxon>Bacteria</taxon>
        <taxon>Bacillati</taxon>
        <taxon>Bacillota</taxon>
        <taxon>Bacilli</taxon>
        <taxon>Bacillales</taxon>
        <taxon>Staphylococcaceae</taxon>
        <taxon>Salinicoccus</taxon>
    </lineage>
</organism>
<dbReference type="STRING" id="1432562.WN59_10590"/>
<comment type="subcellular location">
    <subcellularLocation>
        <location evidence="15">Cytoplasm</location>
    </subcellularLocation>
</comment>
<dbReference type="InterPro" id="IPR004655">
    <property type="entry name" value="FabH"/>
</dbReference>
<keyword evidence="6 15" id="KW-0443">Lipid metabolism</keyword>
<proteinExistence type="inferred from homology"/>
<evidence type="ECO:0000256" key="1">
    <source>
        <dbReference type="ARBA" id="ARBA00005194"/>
    </source>
</evidence>
<dbReference type="Proteomes" id="UP000034287">
    <property type="component" value="Unassembled WGS sequence"/>
</dbReference>
<dbReference type="CDD" id="cd00830">
    <property type="entry name" value="KAS_III"/>
    <property type="match status" value="1"/>
</dbReference>
<keyword evidence="15" id="KW-0963">Cytoplasm</keyword>
<comment type="subunit">
    <text evidence="15">Homodimer.</text>
</comment>
<comment type="function">
    <text evidence="14">Catalyzes the condensation reaction of fatty acid synthesis by the addition to an acyl acceptor of two carbons from malonyl-ACP. Catalyzes the first condensation reaction which initiates fatty acid synthesis and may therefore play a role in governing the total rate of fatty acid production. Possesses both acetoacetyl-ACP synthase and acetyl transacylase activities. Has some substrate preference for butyryl- and isobutyryl-CoA. Its substrate specificity determines the biosynthesis of branched-chain of fatty acids.</text>
</comment>
<keyword evidence="9 15" id="KW-0012">Acyltransferase</keyword>
<comment type="catalytic activity">
    <reaction evidence="13">
        <text>3-methylbutanoyl-CoA + malonyl-[ACP] + H(+) = 5-methyl-3-oxohexanoyl-[ACP] + CO2 + CoA</text>
        <dbReference type="Rhea" id="RHEA:42272"/>
        <dbReference type="Rhea" id="RHEA-COMP:9623"/>
        <dbReference type="Rhea" id="RHEA-COMP:9941"/>
        <dbReference type="ChEBI" id="CHEBI:15378"/>
        <dbReference type="ChEBI" id="CHEBI:16526"/>
        <dbReference type="ChEBI" id="CHEBI:57287"/>
        <dbReference type="ChEBI" id="CHEBI:57345"/>
        <dbReference type="ChEBI" id="CHEBI:78449"/>
        <dbReference type="ChEBI" id="CHEBI:78822"/>
        <dbReference type="EC" id="2.3.1.300"/>
    </reaction>
    <physiologicalReaction direction="left-to-right" evidence="13">
        <dbReference type="Rhea" id="RHEA:42273"/>
    </physiologicalReaction>
</comment>
<protein>
    <recommendedName>
        <fullName evidence="15">Beta-ketoacyl-[acyl-carrier-protein] synthase III</fullName>
        <shortName evidence="15">Beta-ketoacyl-ACP synthase III</shortName>
        <shortName evidence="15">KAS III</shortName>
        <ecNumber evidence="15">2.3.1.180</ecNumber>
    </recommendedName>
    <alternativeName>
        <fullName evidence="15">3-oxoacyl-[acyl-carrier-protein] synthase 3</fullName>
    </alternativeName>
    <alternativeName>
        <fullName evidence="15">3-oxoacyl-[acyl-carrier-protein] synthase III</fullName>
    </alternativeName>
</protein>
<dbReference type="Pfam" id="PF08545">
    <property type="entry name" value="ACP_syn_III"/>
    <property type="match status" value="1"/>
</dbReference>
<dbReference type="AlphaFoldDB" id="A0A0M2SN38"/>
<comment type="caution">
    <text evidence="18">The sequence shown here is derived from an EMBL/GenBank/DDBJ whole genome shotgun (WGS) entry which is preliminary data.</text>
</comment>
<evidence type="ECO:0000256" key="12">
    <source>
        <dbReference type="ARBA" id="ARBA00052467"/>
    </source>
</evidence>
<comment type="catalytic activity">
    <reaction evidence="11">
        <text>(2S)-2-methylbutanoyl-CoA + malonyl-[ACP] + H(+) = (4S)-4-methyl-3-oxohexanoyl-[ACP] + CO2 + CoA</text>
        <dbReference type="Rhea" id="RHEA:42276"/>
        <dbReference type="Rhea" id="RHEA-COMP:9623"/>
        <dbReference type="Rhea" id="RHEA-COMP:17148"/>
        <dbReference type="ChEBI" id="CHEBI:15378"/>
        <dbReference type="ChEBI" id="CHEBI:16526"/>
        <dbReference type="ChEBI" id="CHEBI:57287"/>
        <dbReference type="ChEBI" id="CHEBI:78449"/>
        <dbReference type="ChEBI" id="CHEBI:88166"/>
        <dbReference type="ChEBI" id="CHEBI:167462"/>
        <dbReference type="EC" id="2.3.1.300"/>
    </reaction>
    <physiologicalReaction direction="left-to-right" evidence="11">
        <dbReference type="Rhea" id="RHEA:42277"/>
    </physiologicalReaction>
</comment>
<comment type="similarity">
    <text evidence="2 15">Belongs to the thiolase-like superfamily. FabH family.</text>
</comment>
<dbReference type="PATRIC" id="fig|1432562.3.peg.2109"/>
<keyword evidence="3 15" id="KW-0444">Lipid biosynthesis</keyword>
<gene>
    <name evidence="15" type="primary">fabH</name>
    <name evidence="18" type="ORF">WN59_10590</name>
</gene>
<dbReference type="PANTHER" id="PTHR43091">
    <property type="entry name" value="3-OXOACYL-[ACYL-CARRIER-PROTEIN] SYNTHASE"/>
    <property type="match status" value="1"/>
</dbReference>
<feature type="domain" description="Beta-ketoacyl-[acyl-carrier-protein] synthase III C-terminal" evidence="16">
    <location>
        <begin position="225"/>
        <end position="313"/>
    </location>
</feature>
<reference evidence="18 19" key="1">
    <citation type="submission" date="2015-04" db="EMBL/GenBank/DDBJ databases">
        <title>Taxonomic description and genome sequence of Salinicoccus sediminis sp. nov., a novel hyper halotolerant bacterium isolated from marine sediment.</title>
        <authorList>
            <person name="Mathan Kumar R."/>
            <person name="Kaur G."/>
            <person name="Kumar N."/>
            <person name="Kumar A."/>
            <person name="Singh N.K."/>
            <person name="Kaur N."/>
            <person name="Mayilraj S."/>
        </authorList>
    </citation>
    <scope>NUCLEOTIDE SEQUENCE [LARGE SCALE GENOMIC DNA]</scope>
    <source>
        <strain evidence="18 19">SV-16</strain>
    </source>
</reference>
<dbReference type="GO" id="GO:0033818">
    <property type="term" value="F:beta-ketoacyl-acyl-carrier-protein synthase III activity"/>
    <property type="evidence" value="ECO:0007669"/>
    <property type="project" value="UniProtKB-UniRule"/>
</dbReference>
<evidence type="ECO:0000256" key="11">
    <source>
        <dbReference type="ARBA" id="ARBA00052407"/>
    </source>
</evidence>
<dbReference type="UniPathway" id="UPA00094"/>
<feature type="domain" description="Beta-ketoacyl-[acyl-carrier-protein] synthase III N-terminal" evidence="17">
    <location>
        <begin position="107"/>
        <end position="185"/>
    </location>
</feature>
<feature type="active site" evidence="15">
    <location>
        <position position="240"/>
    </location>
</feature>
<name>A0A0M2SN38_9STAP</name>
<evidence type="ECO:0000256" key="8">
    <source>
        <dbReference type="ARBA" id="ARBA00023268"/>
    </source>
</evidence>